<proteinExistence type="predicted"/>
<dbReference type="Proteomes" id="UP000199079">
    <property type="component" value="Unassembled WGS sequence"/>
</dbReference>
<name>A0A1H3NEV4_9EURY</name>
<dbReference type="EMBL" id="FNPC01000012">
    <property type="protein sequence ID" value="SDY87416.1"/>
    <property type="molecule type" value="Genomic_DNA"/>
</dbReference>
<sequence length="115" mass="12307">MSIGHFFDAGGYLDYGDASVLLPVEELHARVYTHRDAECALGDAPADSVLAIRPTGLASSYALTQRPLTAIEVASLDDELRNQIGGAVDIDLAQFELIQVGRATTTAQNRSLAEF</sequence>
<dbReference type="RefSeq" id="WP_092734865.1">
    <property type="nucleotide sequence ID" value="NZ_FNPC01000012.1"/>
</dbReference>
<evidence type="ECO:0000313" key="2">
    <source>
        <dbReference type="EMBL" id="SDY87416.1"/>
    </source>
</evidence>
<dbReference type="AlphaFoldDB" id="A0A1H3NEV4"/>
<protein>
    <recommendedName>
        <fullName evidence="1">DUF8165 domain-containing protein</fullName>
    </recommendedName>
</protein>
<feature type="domain" description="DUF8165" evidence="1">
    <location>
        <begin position="1"/>
        <end position="115"/>
    </location>
</feature>
<organism evidence="2 3">
    <name type="scientific">Halopenitus persicus</name>
    <dbReference type="NCBI Taxonomy" id="1048396"/>
    <lineage>
        <taxon>Archaea</taxon>
        <taxon>Methanobacteriati</taxon>
        <taxon>Methanobacteriota</taxon>
        <taxon>Stenosarchaea group</taxon>
        <taxon>Halobacteria</taxon>
        <taxon>Halobacteriales</taxon>
        <taxon>Haloferacaceae</taxon>
        <taxon>Halopenitus</taxon>
    </lineage>
</organism>
<dbReference type="OrthoDB" id="257388at2157"/>
<accession>A0A1H3NEV4</accession>
<gene>
    <name evidence="2" type="ORF">SAMN05216564_11287</name>
</gene>
<evidence type="ECO:0000259" key="1">
    <source>
        <dbReference type="Pfam" id="PF26489"/>
    </source>
</evidence>
<dbReference type="InterPro" id="IPR058472">
    <property type="entry name" value="DUF8165"/>
</dbReference>
<evidence type="ECO:0000313" key="3">
    <source>
        <dbReference type="Proteomes" id="UP000199079"/>
    </source>
</evidence>
<keyword evidence="3" id="KW-1185">Reference proteome</keyword>
<reference evidence="3" key="1">
    <citation type="submission" date="2016-10" db="EMBL/GenBank/DDBJ databases">
        <authorList>
            <person name="Varghese N."/>
            <person name="Submissions S."/>
        </authorList>
    </citation>
    <scope>NUCLEOTIDE SEQUENCE [LARGE SCALE GENOMIC DNA]</scope>
    <source>
        <strain evidence="3">DC30,IBRC 10041,KCTC 4046</strain>
    </source>
</reference>
<dbReference type="Pfam" id="PF26489">
    <property type="entry name" value="DUF8165"/>
    <property type="match status" value="1"/>
</dbReference>